<keyword evidence="1" id="KW-0597">Phosphoprotein</keyword>
<keyword evidence="2 3" id="KW-0175">Coiled coil</keyword>
<dbReference type="AlphaFoldDB" id="A0A2L2YE37"/>
<sequence length="138" mass="16402">MEHMECDYRKWLDMAQCQVEELSLSLQNVEQELLQSKSDLDALQCKYSTLEKKYSRAKKYIKEFQKREKELIQWQEYHVQQLQEKDQEYNALVKALKDRVILLEQTLVGTQKQAEGLIIFLEVQCFDLSDGETSDCEL</sequence>
<evidence type="ECO:0000256" key="2">
    <source>
        <dbReference type="ARBA" id="ARBA00023054"/>
    </source>
</evidence>
<dbReference type="InterPro" id="IPR043446">
    <property type="entry name" value="Neurabin-like"/>
</dbReference>
<evidence type="ECO:0000256" key="3">
    <source>
        <dbReference type="SAM" id="Coils"/>
    </source>
</evidence>
<dbReference type="GO" id="GO:0051015">
    <property type="term" value="F:actin filament binding"/>
    <property type="evidence" value="ECO:0007669"/>
    <property type="project" value="TreeGrafter"/>
</dbReference>
<evidence type="ECO:0000256" key="1">
    <source>
        <dbReference type="ARBA" id="ARBA00022553"/>
    </source>
</evidence>
<dbReference type="PANTHER" id="PTHR16154:SF6">
    <property type="entry name" value="SPINOPHILIN, ISOFORM J"/>
    <property type="match status" value="1"/>
</dbReference>
<dbReference type="GO" id="GO:0030425">
    <property type="term" value="C:dendrite"/>
    <property type="evidence" value="ECO:0007669"/>
    <property type="project" value="TreeGrafter"/>
</dbReference>
<dbReference type="GO" id="GO:0015629">
    <property type="term" value="C:actin cytoskeleton"/>
    <property type="evidence" value="ECO:0007669"/>
    <property type="project" value="TreeGrafter"/>
</dbReference>
<feature type="coiled-coil region" evidence="3">
    <location>
        <begin position="12"/>
        <end position="99"/>
    </location>
</feature>
<dbReference type="EMBL" id="IAAA01028345">
    <property type="protein sequence ID" value="LAA06287.1"/>
    <property type="molecule type" value="mRNA"/>
</dbReference>
<organism evidence="4">
    <name type="scientific">Parasteatoda tepidariorum</name>
    <name type="common">Common house spider</name>
    <name type="synonym">Achaearanea tepidariorum</name>
    <dbReference type="NCBI Taxonomy" id="114398"/>
    <lineage>
        <taxon>Eukaryota</taxon>
        <taxon>Metazoa</taxon>
        <taxon>Ecdysozoa</taxon>
        <taxon>Arthropoda</taxon>
        <taxon>Chelicerata</taxon>
        <taxon>Arachnida</taxon>
        <taxon>Araneae</taxon>
        <taxon>Araneomorphae</taxon>
        <taxon>Entelegynae</taxon>
        <taxon>Araneoidea</taxon>
        <taxon>Theridiidae</taxon>
        <taxon>Parasteatoda</taxon>
    </lineage>
</organism>
<dbReference type="PANTHER" id="PTHR16154">
    <property type="entry name" value="NEURABIN"/>
    <property type="match status" value="1"/>
</dbReference>
<dbReference type="GO" id="GO:0014069">
    <property type="term" value="C:postsynaptic density"/>
    <property type="evidence" value="ECO:0007669"/>
    <property type="project" value="TreeGrafter"/>
</dbReference>
<proteinExistence type="evidence at transcript level"/>
<dbReference type="GO" id="GO:0031175">
    <property type="term" value="P:neuron projection development"/>
    <property type="evidence" value="ECO:0007669"/>
    <property type="project" value="TreeGrafter"/>
</dbReference>
<dbReference type="GO" id="GO:0005737">
    <property type="term" value="C:cytoplasm"/>
    <property type="evidence" value="ECO:0007669"/>
    <property type="project" value="TreeGrafter"/>
</dbReference>
<dbReference type="GO" id="GO:0019722">
    <property type="term" value="P:calcium-mediated signaling"/>
    <property type="evidence" value="ECO:0007669"/>
    <property type="project" value="TreeGrafter"/>
</dbReference>
<dbReference type="OrthoDB" id="62701at2759"/>
<name>A0A2L2YE37_PARTP</name>
<accession>A0A2L2YE37</accession>
<reference evidence="4" key="1">
    <citation type="journal article" date="2016" name="Mol. Ecol. Resour.">
        <title>Evaluation of the impact of RNA preservation methods of spiders for de novo transcriptome assembly.</title>
        <authorList>
            <person name="Kono N."/>
            <person name="Nakamura H."/>
            <person name="Ito Y."/>
            <person name="Tomita M."/>
            <person name="Arakawa K."/>
        </authorList>
    </citation>
    <scope>NUCLEOTIDE SEQUENCE</scope>
    <source>
        <tissue evidence="4">Whole body</tissue>
    </source>
</reference>
<protein>
    <submittedName>
        <fullName evidence="4">Uncharacterized protein</fullName>
    </submittedName>
</protein>
<dbReference type="GO" id="GO:0007015">
    <property type="term" value="P:actin filament organization"/>
    <property type="evidence" value="ECO:0007669"/>
    <property type="project" value="TreeGrafter"/>
</dbReference>
<evidence type="ECO:0000313" key="4">
    <source>
        <dbReference type="EMBL" id="LAA06287.1"/>
    </source>
</evidence>